<protein>
    <submittedName>
        <fullName evidence="3">Uncharacterized protein</fullName>
    </submittedName>
</protein>
<name>A0AAD4R0B3_9BILA</name>
<proteinExistence type="predicted"/>
<accession>A0AAD4R0B3</accession>
<feature type="chain" id="PRO_5042117113" evidence="2">
    <location>
        <begin position="26"/>
        <end position="280"/>
    </location>
</feature>
<evidence type="ECO:0000256" key="1">
    <source>
        <dbReference type="SAM" id="MobiDB-lite"/>
    </source>
</evidence>
<reference evidence="3" key="1">
    <citation type="submission" date="2022-01" db="EMBL/GenBank/DDBJ databases">
        <title>Genome Sequence Resource for Two Populations of Ditylenchus destructor, the Migratory Endoparasitic Phytonematode.</title>
        <authorList>
            <person name="Zhang H."/>
            <person name="Lin R."/>
            <person name="Xie B."/>
        </authorList>
    </citation>
    <scope>NUCLEOTIDE SEQUENCE</scope>
    <source>
        <strain evidence="3">BazhouSP</strain>
    </source>
</reference>
<feature type="signal peptide" evidence="2">
    <location>
        <begin position="1"/>
        <end position="25"/>
    </location>
</feature>
<organism evidence="3 4">
    <name type="scientific">Ditylenchus destructor</name>
    <dbReference type="NCBI Taxonomy" id="166010"/>
    <lineage>
        <taxon>Eukaryota</taxon>
        <taxon>Metazoa</taxon>
        <taxon>Ecdysozoa</taxon>
        <taxon>Nematoda</taxon>
        <taxon>Chromadorea</taxon>
        <taxon>Rhabditida</taxon>
        <taxon>Tylenchina</taxon>
        <taxon>Tylenchomorpha</taxon>
        <taxon>Sphaerularioidea</taxon>
        <taxon>Anguinidae</taxon>
        <taxon>Anguininae</taxon>
        <taxon>Ditylenchus</taxon>
    </lineage>
</organism>
<sequence>MFQNFRWWLYAPFLIAILTPDSVYGTPPGSHGFDLFNLFGSQPAQSGLQQPVQQQSLPQIQYQYNQQPQQVAVQQSIPQQQYAGNAIQQAQQAQSLNYGPQPQQQQYAPQQVQPSYGSQVQSSQQYAPQYSQQQQYQPQQQYPQQYSQNSVQQPQEAPQAQQYQPQAQQHQPQAQQYQPQAQQYQPQAQQYQPQAQAAPTVEATTKRPLPSFFGMTQMPHNPPVPTKPPPEVEPFYTFADGSVMGACAYGLPPPTYTIPTKKCVPYHPMCGVLFTCILDV</sequence>
<gene>
    <name evidence="3" type="ORF">DdX_09237</name>
</gene>
<dbReference type="EMBL" id="JAKKPZ010000016">
    <property type="protein sequence ID" value="KAI1713165.1"/>
    <property type="molecule type" value="Genomic_DNA"/>
</dbReference>
<feature type="compositionally biased region" description="Low complexity" evidence="1">
    <location>
        <begin position="93"/>
        <end position="199"/>
    </location>
</feature>
<keyword evidence="2" id="KW-0732">Signal</keyword>
<evidence type="ECO:0000313" key="3">
    <source>
        <dbReference type="EMBL" id="KAI1713165.1"/>
    </source>
</evidence>
<dbReference type="AlphaFoldDB" id="A0AAD4R0B3"/>
<keyword evidence="4" id="KW-1185">Reference proteome</keyword>
<evidence type="ECO:0000256" key="2">
    <source>
        <dbReference type="SAM" id="SignalP"/>
    </source>
</evidence>
<feature type="region of interest" description="Disordered" evidence="1">
    <location>
        <begin position="93"/>
        <end position="202"/>
    </location>
</feature>
<evidence type="ECO:0000313" key="4">
    <source>
        <dbReference type="Proteomes" id="UP001201812"/>
    </source>
</evidence>
<comment type="caution">
    <text evidence="3">The sequence shown here is derived from an EMBL/GenBank/DDBJ whole genome shotgun (WGS) entry which is preliminary data.</text>
</comment>
<dbReference type="Proteomes" id="UP001201812">
    <property type="component" value="Unassembled WGS sequence"/>
</dbReference>